<accession>A0A398B3H2</accession>
<dbReference type="InterPro" id="IPR025062">
    <property type="entry name" value="DUF4003"/>
</dbReference>
<reference evidence="1 2" key="1">
    <citation type="submission" date="2018-08" db="EMBL/GenBank/DDBJ databases">
        <title>Bacillus jemisoniae sp. nov., Bacillus chryseoplanitiae sp. nov., Bacillus resnikiae sp. nov., and Bacillus frankliniae sp. nov., isolated from Viking spacecraft and associated surfaces.</title>
        <authorList>
            <person name="Seuylemezian A."/>
            <person name="Vaishampayan P."/>
        </authorList>
    </citation>
    <scope>NUCLEOTIDE SEQUENCE [LARGE SCALE GENOMIC DNA]</scope>
    <source>
        <strain evidence="1 2">JJ-247</strain>
    </source>
</reference>
<comment type="caution">
    <text evidence="1">The sequence shown here is derived from an EMBL/GenBank/DDBJ whole genome shotgun (WGS) entry which is preliminary data.</text>
</comment>
<evidence type="ECO:0000313" key="1">
    <source>
        <dbReference type="EMBL" id="RID82500.1"/>
    </source>
</evidence>
<gene>
    <name evidence="1" type="ORF">D1970_19035</name>
</gene>
<dbReference type="EMBL" id="QWVT01000037">
    <property type="protein sequence ID" value="RID82500.1"/>
    <property type="molecule type" value="Genomic_DNA"/>
</dbReference>
<organism evidence="1 2">
    <name type="scientific">Mesobacillus zeae</name>
    <dbReference type="NCBI Taxonomy" id="1917180"/>
    <lineage>
        <taxon>Bacteria</taxon>
        <taxon>Bacillati</taxon>
        <taxon>Bacillota</taxon>
        <taxon>Bacilli</taxon>
        <taxon>Bacillales</taxon>
        <taxon>Bacillaceae</taxon>
        <taxon>Mesobacillus</taxon>
    </lineage>
</organism>
<sequence length="330" mass="37254">MLEKTFEDKLQLYKEIYSELKSELKWKVSDQRILMMVALLYAMNKKPFEFQRFLRMSDYIKSNVGAFNTLKSEQRFTTAAMLDTRFDDPENKFQDLLGIYERLVGARFSRGASTYIAAQVLLAQQENSSSEDIQRIMEIYKGMKSHHMFLTSASDYPLAALLAGREGTVEEIIERVEHFYQKLSRDAFCKGNDLQFLSHILSIDEQTDADRLIQRCTSVYDAFKLSGKKPKGMHYPVVGLLALLEEGNKEVSTIMEGAAFLNGDKLFKWHKDLNIVMAANLMMSEKMENTSLLETGIYTTIDAIIQAQQAAMIAVMASTSAAAASSGGGE</sequence>
<name>A0A398B3H2_9BACI</name>
<proteinExistence type="predicted"/>
<dbReference type="Pfam" id="PF13170">
    <property type="entry name" value="DUF4003"/>
    <property type="match status" value="1"/>
</dbReference>
<protein>
    <submittedName>
        <fullName evidence="1">DUF4003 domain-containing protein</fullName>
    </submittedName>
</protein>
<dbReference type="RefSeq" id="WP_119114438.1">
    <property type="nucleotide sequence ID" value="NZ_CBCSEO010000012.1"/>
</dbReference>
<evidence type="ECO:0000313" key="2">
    <source>
        <dbReference type="Proteomes" id="UP000265816"/>
    </source>
</evidence>
<dbReference type="AlphaFoldDB" id="A0A398B3H2"/>
<keyword evidence="2" id="KW-1185">Reference proteome</keyword>
<dbReference type="OrthoDB" id="1778393at2"/>
<dbReference type="Proteomes" id="UP000265816">
    <property type="component" value="Unassembled WGS sequence"/>
</dbReference>